<keyword evidence="3" id="KW-1185">Reference proteome</keyword>
<dbReference type="Proteomes" id="UP000275530">
    <property type="component" value="Unassembled WGS sequence"/>
</dbReference>
<dbReference type="Pfam" id="PF20109">
    <property type="entry name" value="Trans_reg_dom"/>
    <property type="match status" value="1"/>
</dbReference>
<gene>
    <name evidence="2" type="ORF">D3242_28430</name>
</gene>
<dbReference type="AlphaFoldDB" id="A0A6M7TRM4"/>
<protein>
    <submittedName>
        <fullName evidence="2">DUF2285 domain-containing protein</fullName>
    </submittedName>
</protein>
<dbReference type="EMBL" id="QZXA01000014">
    <property type="protein sequence ID" value="RJT29539.1"/>
    <property type="molecule type" value="Genomic_DNA"/>
</dbReference>
<proteinExistence type="predicted"/>
<accession>A0A6M7TRM4</accession>
<evidence type="ECO:0000313" key="3">
    <source>
        <dbReference type="Proteomes" id="UP000275530"/>
    </source>
</evidence>
<evidence type="ECO:0000313" key="2">
    <source>
        <dbReference type="EMBL" id="RJT29539.1"/>
    </source>
</evidence>
<comment type="caution">
    <text evidence="2">The sequence shown here is derived from an EMBL/GenBank/DDBJ whole genome shotgun (WGS) entry which is preliminary data.</text>
</comment>
<feature type="domain" description="Transcriptional regulator-like" evidence="1">
    <location>
        <begin position="9"/>
        <end position="63"/>
    </location>
</feature>
<dbReference type="InterPro" id="IPR045465">
    <property type="entry name" value="Trans_reg_dom"/>
</dbReference>
<organism evidence="2 3">
    <name type="scientific">Mesorhizobium jarvisii</name>
    <dbReference type="NCBI Taxonomy" id="1777867"/>
    <lineage>
        <taxon>Bacteria</taxon>
        <taxon>Pseudomonadati</taxon>
        <taxon>Pseudomonadota</taxon>
        <taxon>Alphaproteobacteria</taxon>
        <taxon>Hyphomicrobiales</taxon>
        <taxon>Phyllobacteriaceae</taxon>
        <taxon>Mesorhizobium</taxon>
    </lineage>
</organism>
<sequence>MRMKTDTSQWRDPQAYAFVQGAAADAIAWEFLRRNPQYQQDFAASRSAKAMRALRQRWGLQFRRQA</sequence>
<dbReference type="RefSeq" id="WP_120145555.1">
    <property type="nucleotide sequence ID" value="NZ_CP033508.1"/>
</dbReference>
<evidence type="ECO:0000259" key="1">
    <source>
        <dbReference type="Pfam" id="PF20109"/>
    </source>
</evidence>
<reference evidence="2 3" key="1">
    <citation type="submission" date="2018-09" db="EMBL/GenBank/DDBJ databases">
        <title>Mesorhizobium carmichaelinearum sp. nov. isolated from Carmichaelinea spp. root nodules in New Zealand.</title>
        <authorList>
            <person name="De Meyer S.E."/>
        </authorList>
    </citation>
    <scope>NUCLEOTIDE SEQUENCE [LARGE SCALE GENOMIC DNA]</scope>
    <source>
        <strain evidence="2 3">LMG 28313</strain>
    </source>
</reference>
<name>A0A6M7TRM4_9HYPH</name>